<evidence type="ECO:0000256" key="4">
    <source>
        <dbReference type="ARBA" id="ARBA00022692"/>
    </source>
</evidence>
<dbReference type="InterPro" id="IPR029020">
    <property type="entry name" value="Ammonium/urea_transptr"/>
</dbReference>
<feature type="transmembrane region" description="Helical" evidence="8">
    <location>
        <begin position="140"/>
        <end position="162"/>
    </location>
</feature>
<feature type="transmembrane region" description="Helical" evidence="8">
    <location>
        <begin position="106"/>
        <end position="128"/>
    </location>
</feature>
<keyword evidence="7 8" id="KW-0924">Ammonia transport</keyword>
<keyword evidence="6 8" id="KW-0472">Membrane</keyword>
<keyword evidence="11" id="KW-1185">Reference proteome</keyword>
<evidence type="ECO:0000256" key="7">
    <source>
        <dbReference type="ARBA" id="ARBA00023177"/>
    </source>
</evidence>
<evidence type="ECO:0000256" key="2">
    <source>
        <dbReference type="ARBA" id="ARBA00005887"/>
    </source>
</evidence>
<feature type="transmembrane region" description="Helical" evidence="8">
    <location>
        <begin position="79"/>
        <end position="99"/>
    </location>
</feature>
<accession>D3S2L0</accession>
<dbReference type="InterPro" id="IPR018047">
    <property type="entry name" value="Ammonium_transpt_CS"/>
</dbReference>
<dbReference type="KEGG" id="fpl:Ferp_0362"/>
<feature type="transmembrane region" description="Helical" evidence="8">
    <location>
        <begin position="234"/>
        <end position="253"/>
    </location>
</feature>
<dbReference type="NCBIfam" id="TIGR00836">
    <property type="entry name" value="amt"/>
    <property type="match status" value="1"/>
</dbReference>
<feature type="transmembrane region" description="Helical" evidence="8">
    <location>
        <begin position="314"/>
        <end position="335"/>
    </location>
</feature>
<dbReference type="PANTHER" id="PTHR43029">
    <property type="entry name" value="AMMONIUM TRANSPORTER MEP2"/>
    <property type="match status" value="1"/>
</dbReference>
<evidence type="ECO:0000256" key="8">
    <source>
        <dbReference type="RuleBase" id="RU362002"/>
    </source>
</evidence>
<evidence type="ECO:0000313" key="10">
    <source>
        <dbReference type="EMBL" id="ADC64540.1"/>
    </source>
</evidence>
<dbReference type="AlphaFoldDB" id="D3S2L0"/>
<sequence length="366" mass="39031">MEPNGWILTSAALVMLMVPGLALFYAGMVRRKNAVNMIMLSLVSYVIVSLQWVLFGYSLSFGDGSDFIGFPSPMPEDLFAFYQLTFAAITLAIITSAAAERMKFSSFVLFGLLWTTFVYDPFAKWLWGNGWLAKLGALDFAGGAVVHISSGFGALALALALGNRAGYGEHDIKAHNVPMTLLGAGLLWFGWFGFNGGSSLAVNETAVRAVIVTNTAAATGALVWLLISLRSGRVGSLAFVTGAIAGLASITPAAGFVTIWQSIVIGVVAGVLCYYAMVYRVKKKIDESLDAWAIHGVGGAIGMLMLGIFNGKFIPQLVAVTVTIIYAFAVTYIIAKVVDVVTGLRVSEEEEYVGLDISQHGEEAYS</sequence>
<comment type="similarity">
    <text evidence="2 8">Belongs to the ammonia transporter channel (TC 1.A.11.2) family.</text>
</comment>
<feature type="transmembrane region" description="Helical" evidence="8">
    <location>
        <begin position="206"/>
        <end position="227"/>
    </location>
</feature>
<evidence type="ECO:0000256" key="1">
    <source>
        <dbReference type="ARBA" id="ARBA00004141"/>
    </source>
</evidence>
<dbReference type="PaxDb" id="589924-Ferp_0362"/>
<dbReference type="HOGENOM" id="CLU_000445_33_0_2"/>
<feature type="transmembrane region" description="Helical" evidence="8">
    <location>
        <begin position="6"/>
        <end position="26"/>
    </location>
</feature>
<dbReference type="EMBL" id="CP001899">
    <property type="protein sequence ID" value="ADC64540.1"/>
    <property type="molecule type" value="Genomic_DNA"/>
</dbReference>
<evidence type="ECO:0000256" key="6">
    <source>
        <dbReference type="ARBA" id="ARBA00023136"/>
    </source>
</evidence>
<reference evidence="11" key="1">
    <citation type="submission" date="2010-02" db="EMBL/GenBank/DDBJ databases">
        <title>Complete sequence of Ferroglobus placidus DSM 10642.</title>
        <authorList>
            <consortium name="US DOE Joint Genome Institute"/>
            <person name="Lucas S."/>
            <person name="Copeland A."/>
            <person name="Lapidus A."/>
            <person name="Cheng J.-F."/>
            <person name="Bruce D."/>
            <person name="Goodwin L."/>
            <person name="Pitluck S."/>
            <person name="Saunders E."/>
            <person name="Brettin T."/>
            <person name="Detter J.C."/>
            <person name="Han C."/>
            <person name="Tapia R."/>
            <person name="Larimer F."/>
            <person name="Land M."/>
            <person name="Hauser L."/>
            <person name="Kyrpides N."/>
            <person name="Ivanova N."/>
            <person name="Holmes D."/>
            <person name="Lovley D."/>
            <person name="Kyrpides N."/>
            <person name="Anderson I.J."/>
            <person name="Woyke T."/>
        </authorList>
    </citation>
    <scope>NUCLEOTIDE SEQUENCE [LARGE SCALE GENOMIC DNA]</scope>
    <source>
        <strain evidence="11">DSM 10642 / AEDII12DO</strain>
    </source>
</reference>
<dbReference type="GeneID" id="8777860"/>
<evidence type="ECO:0000256" key="3">
    <source>
        <dbReference type="ARBA" id="ARBA00022448"/>
    </source>
</evidence>
<comment type="subcellular location">
    <subcellularLocation>
        <location evidence="8">Cell membrane</location>
        <topology evidence="8">Multi-pass membrane protein</topology>
    </subcellularLocation>
    <subcellularLocation>
        <location evidence="1">Membrane</location>
        <topology evidence="1">Multi-pass membrane protein</topology>
    </subcellularLocation>
</comment>
<dbReference type="eggNOG" id="arCOG04397">
    <property type="taxonomic scope" value="Archaea"/>
</dbReference>
<dbReference type="InterPro" id="IPR001905">
    <property type="entry name" value="Ammonium_transpt"/>
</dbReference>
<dbReference type="InterPro" id="IPR024041">
    <property type="entry name" value="NH4_transpt_AmtB-like_dom"/>
</dbReference>
<keyword evidence="5 8" id="KW-1133">Transmembrane helix</keyword>
<dbReference type="Pfam" id="PF00909">
    <property type="entry name" value="Ammonium_transp"/>
    <property type="match status" value="1"/>
</dbReference>
<dbReference type="RefSeq" id="WP_012964887.1">
    <property type="nucleotide sequence ID" value="NC_013849.1"/>
</dbReference>
<feature type="transmembrane region" description="Helical" evidence="8">
    <location>
        <begin position="38"/>
        <end position="59"/>
    </location>
</feature>
<dbReference type="Proteomes" id="UP000002613">
    <property type="component" value="Chromosome"/>
</dbReference>
<evidence type="ECO:0000256" key="5">
    <source>
        <dbReference type="ARBA" id="ARBA00022989"/>
    </source>
</evidence>
<dbReference type="OrthoDB" id="10960at2157"/>
<dbReference type="PANTHER" id="PTHR43029:SF10">
    <property type="entry name" value="AMMONIUM TRANSPORTER MEP2"/>
    <property type="match status" value="1"/>
</dbReference>
<dbReference type="STRING" id="589924.Ferp_0362"/>
<feature type="transmembrane region" description="Helical" evidence="8">
    <location>
        <begin position="259"/>
        <end position="277"/>
    </location>
</feature>
<feature type="transmembrane region" description="Helical" evidence="8">
    <location>
        <begin position="289"/>
        <end position="308"/>
    </location>
</feature>
<protein>
    <recommendedName>
        <fullName evidence="8">Ammonium transporter</fullName>
    </recommendedName>
</protein>
<keyword evidence="3 8" id="KW-0813">Transport</keyword>
<dbReference type="GO" id="GO:0005886">
    <property type="term" value="C:plasma membrane"/>
    <property type="evidence" value="ECO:0007669"/>
    <property type="project" value="UniProtKB-SubCell"/>
</dbReference>
<proteinExistence type="inferred from homology"/>
<dbReference type="SUPFAM" id="SSF111352">
    <property type="entry name" value="Ammonium transporter"/>
    <property type="match status" value="1"/>
</dbReference>
<feature type="domain" description="Ammonium transporter AmtB-like" evidence="9">
    <location>
        <begin position="6"/>
        <end position="365"/>
    </location>
</feature>
<name>D3S2L0_FERPA</name>
<organism evidence="10 11">
    <name type="scientific">Ferroglobus placidus (strain DSM 10642 / AEDII12DO)</name>
    <dbReference type="NCBI Taxonomy" id="589924"/>
    <lineage>
        <taxon>Archaea</taxon>
        <taxon>Methanobacteriati</taxon>
        <taxon>Methanobacteriota</taxon>
        <taxon>Archaeoglobi</taxon>
        <taxon>Archaeoglobales</taxon>
        <taxon>Archaeoglobaceae</taxon>
        <taxon>Ferroglobus</taxon>
    </lineage>
</organism>
<evidence type="ECO:0000313" key="11">
    <source>
        <dbReference type="Proteomes" id="UP000002613"/>
    </source>
</evidence>
<evidence type="ECO:0000259" key="9">
    <source>
        <dbReference type="Pfam" id="PF00909"/>
    </source>
</evidence>
<dbReference type="PROSITE" id="PS01219">
    <property type="entry name" value="AMMONIUM_TRANSP"/>
    <property type="match status" value="1"/>
</dbReference>
<gene>
    <name evidence="10" type="ordered locus">Ferp_0362</name>
</gene>
<feature type="transmembrane region" description="Helical" evidence="8">
    <location>
        <begin position="174"/>
        <end position="194"/>
    </location>
</feature>
<keyword evidence="4 8" id="KW-0812">Transmembrane</keyword>
<dbReference type="Gene3D" id="1.10.3430.10">
    <property type="entry name" value="Ammonium transporter AmtB like domains"/>
    <property type="match status" value="1"/>
</dbReference>
<dbReference type="GO" id="GO:0008519">
    <property type="term" value="F:ammonium channel activity"/>
    <property type="evidence" value="ECO:0007669"/>
    <property type="project" value="InterPro"/>
</dbReference>
<reference evidence="10 11" key="2">
    <citation type="journal article" date="2011" name="Stand. Genomic Sci.">
        <title>Complete genome sequence of Ferroglobus placidus AEDII12DO.</title>
        <authorList>
            <person name="Anderson I."/>
            <person name="Risso C."/>
            <person name="Holmes D."/>
            <person name="Lucas S."/>
            <person name="Copeland A."/>
            <person name="Lapidus A."/>
            <person name="Cheng J.F."/>
            <person name="Bruce D."/>
            <person name="Goodwin L."/>
            <person name="Pitluck S."/>
            <person name="Saunders E."/>
            <person name="Brettin T."/>
            <person name="Detter J.C."/>
            <person name="Han C."/>
            <person name="Tapia R."/>
            <person name="Larimer F."/>
            <person name="Land M."/>
            <person name="Hauser L."/>
            <person name="Woyke T."/>
            <person name="Lovley D."/>
            <person name="Kyrpides N."/>
            <person name="Ivanova N."/>
        </authorList>
    </citation>
    <scope>NUCLEOTIDE SEQUENCE [LARGE SCALE GENOMIC DNA]</scope>
    <source>
        <strain evidence="11">DSM 10642 / AEDII12DO</strain>
    </source>
</reference>